<feature type="region of interest" description="Disordered" evidence="1">
    <location>
        <begin position="1"/>
        <end position="28"/>
    </location>
</feature>
<feature type="compositionally biased region" description="Basic and acidic residues" evidence="1">
    <location>
        <begin position="1"/>
        <end position="11"/>
    </location>
</feature>
<proteinExistence type="predicted"/>
<sequence>MFEAIDGHEQPEETAGSHRRPPAVSSGCSWPSMASVLPSEAQFYEARKEDPTTPGFPVVLVPGDGGSQIEANLTGKPAVVHYSWYKTTSAFFDLWLDLTEFAPLAIDCWADNMRLEFDAASGVSADSPGIETRIPGFGGTASVEWLDKSKAHQGQYFAKIADALAQWGYTRGKDLIGAPFDWRRAPHELHGFFAMLRSTIETAYFYNGNREVVVLAHSMGNPTMLYFYRNFVSPEWKEKFVQSHVSLAGAWAGAMQIVKLFASGYKWTTTDYQPTTVFGDGDGTVNLRSLELCRRWNPASNAGKTVTSYAFDGADHMGILADARTVDLLRSLLYRN</sequence>
<accession>A0AA39IK37</accession>
<dbReference type="AlphaFoldDB" id="A0AA39IK37"/>
<dbReference type="EMBL" id="JAUCMV010000001">
    <property type="protein sequence ID" value="KAK0425815.1"/>
    <property type="molecule type" value="Genomic_DNA"/>
</dbReference>
<reference evidence="2" key="1">
    <citation type="submission" date="2023-06" db="EMBL/GenBank/DDBJ databases">
        <title>Genomic analysis of the entomopathogenic nematode Steinernema hermaphroditum.</title>
        <authorList>
            <person name="Schwarz E.M."/>
            <person name="Heppert J.K."/>
            <person name="Baniya A."/>
            <person name="Schwartz H.T."/>
            <person name="Tan C.-H."/>
            <person name="Antoshechkin I."/>
            <person name="Sternberg P.W."/>
            <person name="Goodrich-Blair H."/>
            <person name="Dillman A.R."/>
        </authorList>
    </citation>
    <scope>NUCLEOTIDE SEQUENCE</scope>
    <source>
        <strain evidence="2">PS9179</strain>
        <tissue evidence="2">Whole animal</tissue>
    </source>
</reference>
<dbReference type="InterPro" id="IPR003386">
    <property type="entry name" value="LACT/PDAT_acylTrfase"/>
</dbReference>
<organism evidence="2 3">
    <name type="scientific">Steinernema hermaphroditum</name>
    <dbReference type="NCBI Taxonomy" id="289476"/>
    <lineage>
        <taxon>Eukaryota</taxon>
        <taxon>Metazoa</taxon>
        <taxon>Ecdysozoa</taxon>
        <taxon>Nematoda</taxon>
        <taxon>Chromadorea</taxon>
        <taxon>Rhabditida</taxon>
        <taxon>Tylenchina</taxon>
        <taxon>Panagrolaimomorpha</taxon>
        <taxon>Strongyloidoidea</taxon>
        <taxon>Steinernematidae</taxon>
        <taxon>Steinernema</taxon>
    </lineage>
</organism>
<dbReference type="Pfam" id="PF02450">
    <property type="entry name" value="LCAT"/>
    <property type="match status" value="2"/>
</dbReference>
<dbReference type="PANTHER" id="PTHR11440">
    <property type="entry name" value="LECITHIN-CHOLESTEROL ACYLTRANSFERASE-RELATED"/>
    <property type="match status" value="1"/>
</dbReference>
<dbReference type="GO" id="GO:0008374">
    <property type="term" value="F:O-acyltransferase activity"/>
    <property type="evidence" value="ECO:0007669"/>
    <property type="project" value="InterPro"/>
</dbReference>
<evidence type="ECO:0008006" key="4">
    <source>
        <dbReference type="Google" id="ProtNLM"/>
    </source>
</evidence>
<evidence type="ECO:0000313" key="2">
    <source>
        <dbReference type="EMBL" id="KAK0425815.1"/>
    </source>
</evidence>
<dbReference type="GO" id="GO:0006629">
    <property type="term" value="P:lipid metabolic process"/>
    <property type="evidence" value="ECO:0007669"/>
    <property type="project" value="InterPro"/>
</dbReference>
<evidence type="ECO:0000256" key="1">
    <source>
        <dbReference type="SAM" id="MobiDB-lite"/>
    </source>
</evidence>
<keyword evidence="3" id="KW-1185">Reference proteome</keyword>
<gene>
    <name evidence="2" type="ORF">QR680_009403</name>
</gene>
<dbReference type="Gene3D" id="3.40.50.1820">
    <property type="entry name" value="alpha/beta hydrolase"/>
    <property type="match status" value="1"/>
</dbReference>
<dbReference type="Proteomes" id="UP001175271">
    <property type="component" value="Unassembled WGS sequence"/>
</dbReference>
<dbReference type="SUPFAM" id="SSF53474">
    <property type="entry name" value="alpha/beta-Hydrolases"/>
    <property type="match status" value="1"/>
</dbReference>
<name>A0AA39IK37_9BILA</name>
<protein>
    <recommendedName>
        <fullName evidence="4">Group XV phospholipase A2</fullName>
    </recommendedName>
</protein>
<comment type="caution">
    <text evidence="2">The sequence shown here is derived from an EMBL/GenBank/DDBJ whole genome shotgun (WGS) entry which is preliminary data.</text>
</comment>
<dbReference type="InterPro" id="IPR029058">
    <property type="entry name" value="AB_hydrolase_fold"/>
</dbReference>
<evidence type="ECO:0000313" key="3">
    <source>
        <dbReference type="Proteomes" id="UP001175271"/>
    </source>
</evidence>